<protein>
    <submittedName>
        <fullName evidence="2">Uncharacterized protein</fullName>
    </submittedName>
</protein>
<name>A0A3G4ZTZ3_9VIRU</name>
<gene>
    <name evidence="2" type="ORF">Barrevirus10_9</name>
</gene>
<dbReference type="EMBL" id="MK072007">
    <property type="protein sequence ID" value="AYV77063.1"/>
    <property type="molecule type" value="Genomic_DNA"/>
</dbReference>
<keyword evidence="1" id="KW-0812">Transmembrane</keyword>
<proteinExistence type="predicted"/>
<evidence type="ECO:0000313" key="2">
    <source>
        <dbReference type="EMBL" id="AYV77063.1"/>
    </source>
</evidence>
<organism evidence="2">
    <name type="scientific">Barrevirus sp</name>
    <dbReference type="NCBI Taxonomy" id="2487763"/>
    <lineage>
        <taxon>Viruses</taxon>
        <taxon>Varidnaviria</taxon>
        <taxon>Bamfordvirae</taxon>
        <taxon>Nucleocytoviricota</taxon>
        <taxon>Megaviricetes</taxon>
        <taxon>Imitervirales</taxon>
        <taxon>Mimiviridae</taxon>
        <taxon>Klosneuvirinae</taxon>
    </lineage>
</organism>
<reference evidence="2" key="1">
    <citation type="submission" date="2018-10" db="EMBL/GenBank/DDBJ databases">
        <title>Hidden diversity of soil giant viruses.</title>
        <authorList>
            <person name="Schulz F."/>
            <person name="Alteio L."/>
            <person name="Goudeau D."/>
            <person name="Ryan E.M."/>
            <person name="Malmstrom R.R."/>
            <person name="Blanchard J."/>
            <person name="Woyke T."/>
        </authorList>
    </citation>
    <scope>NUCLEOTIDE SEQUENCE</scope>
    <source>
        <strain evidence="2">BAV1</strain>
    </source>
</reference>
<sequence>MAQIVIVGFPRSTIKLSLFTYQFKLLADDLRQVYLRWCSGYGPKTALLGRIALSNEIINVFRNTVIADCFYDYLYNSLPKACRPSFLWFVLAVWIDGLTGQSYLFLYKPQH</sequence>
<keyword evidence="1" id="KW-0472">Membrane</keyword>
<accession>A0A3G4ZTZ3</accession>
<keyword evidence="1" id="KW-1133">Transmembrane helix</keyword>
<feature type="transmembrane region" description="Helical" evidence="1">
    <location>
        <begin position="86"/>
        <end position="106"/>
    </location>
</feature>
<evidence type="ECO:0000256" key="1">
    <source>
        <dbReference type="SAM" id="Phobius"/>
    </source>
</evidence>